<evidence type="ECO:0000256" key="1">
    <source>
        <dbReference type="SAM" id="MobiDB-lite"/>
    </source>
</evidence>
<reference evidence="2 3" key="1">
    <citation type="submission" date="2024-01" db="EMBL/GenBank/DDBJ databases">
        <title>The complete chloroplast genome sequence of Lithospermum erythrorhizon: insights into the phylogenetic relationship among Boraginaceae species and the maternal lineages of purple gromwells.</title>
        <authorList>
            <person name="Okada T."/>
            <person name="Watanabe K."/>
        </authorList>
    </citation>
    <scope>NUCLEOTIDE SEQUENCE [LARGE SCALE GENOMIC DNA]</scope>
</reference>
<accession>A0AAV3P0Z7</accession>
<feature type="region of interest" description="Disordered" evidence="1">
    <location>
        <begin position="27"/>
        <end position="74"/>
    </location>
</feature>
<feature type="compositionally biased region" description="Gly residues" evidence="1">
    <location>
        <begin position="65"/>
        <end position="74"/>
    </location>
</feature>
<evidence type="ECO:0000313" key="3">
    <source>
        <dbReference type="Proteomes" id="UP001454036"/>
    </source>
</evidence>
<sequence>MLRGLKPRDQQFVNTAIFGVKRPLIHAQRRRSGVVSENNSNPSPHGGRGASPSEGGSPSDLLFLAGGGSSISSQ</sequence>
<gene>
    <name evidence="2" type="ORF">LIER_05413</name>
</gene>
<organism evidence="2 3">
    <name type="scientific">Lithospermum erythrorhizon</name>
    <name type="common">Purple gromwell</name>
    <name type="synonym">Lithospermum officinale var. erythrorhizon</name>
    <dbReference type="NCBI Taxonomy" id="34254"/>
    <lineage>
        <taxon>Eukaryota</taxon>
        <taxon>Viridiplantae</taxon>
        <taxon>Streptophyta</taxon>
        <taxon>Embryophyta</taxon>
        <taxon>Tracheophyta</taxon>
        <taxon>Spermatophyta</taxon>
        <taxon>Magnoliopsida</taxon>
        <taxon>eudicotyledons</taxon>
        <taxon>Gunneridae</taxon>
        <taxon>Pentapetalae</taxon>
        <taxon>asterids</taxon>
        <taxon>lamiids</taxon>
        <taxon>Boraginales</taxon>
        <taxon>Boraginaceae</taxon>
        <taxon>Boraginoideae</taxon>
        <taxon>Lithospermeae</taxon>
        <taxon>Lithospermum</taxon>
    </lineage>
</organism>
<dbReference type="AlphaFoldDB" id="A0AAV3P0Z7"/>
<protein>
    <submittedName>
        <fullName evidence="2">Uncharacterized protein</fullName>
    </submittedName>
</protein>
<comment type="caution">
    <text evidence="2">The sequence shown here is derived from an EMBL/GenBank/DDBJ whole genome shotgun (WGS) entry which is preliminary data.</text>
</comment>
<name>A0AAV3P0Z7_LITER</name>
<dbReference type="EMBL" id="BAABME010000742">
    <property type="protein sequence ID" value="GAA0145159.1"/>
    <property type="molecule type" value="Genomic_DNA"/>
</dbReference>
<dbReference type="Proteomes" id="UP001454036">
    <property type="component" value="Unassembled WGS sequence"/>
</dbReference>
<proteinExistence type="predicted"/>
<keyword evidence="3" id="KW-1185">Reference proteome</keyword>
<evidence type="ECO:0000313" key="2">
    <source>
        <dbReference type="EMBL" id="GAA0145159.1"/>
    </source>
</evidence>